<feature type="transmembrane region" description="Helical" evidence="13">
    <location>
        <begin position="393"/>
        <end position="416"/>
    </location>
</feature>
<evidence type="ECO:0000256" key="13">
    <source>
        <dbReference type="RuleBase" id="RU361114"/>
    </source>
</evidence>
<keyword evidence="6 13" id="KW-1133">Transmembrane helix</keyword>
<gene>
    <name evidence="15" type="ORF">ODALV1_LOCUS20195</name>
</gene>
<keyword evidence="4" id="KW-1003">Cell membrane</keyword>
<evidence type="ECO:0000256" key="7">
    <source>
        <dbReference type="ARBA" id="ARBA00023065"/>
    </source>
</evidence>
<evidence type="ECO:0000256" key="8">
    <source>
        <dbReference type="ARBA" id="ARBA00023136"/>
    </source>
</evidence>
<sequence>MSYVSSGGPPPWLVRFFHRFPHVNVTGNRVNSTFDWRNEVYLESLGILASLPALLLIFFLLMLLLYLLTRCCDRNAKRDRPLLCLKVLLGLLGILCCAAIGLGLYGNDDFHNGVETFVHSLRNIQHYFQHIANQTSEARTSIEHRVFPFMSQLGVVFERPLNNHTVHVELLTQMQYMEANMTQTAETAKALRQYFKGPISVSPHEIVQLIETIRWPTTLALLIIFIIFCVVLFYAIVRHSRCCFITFSVLGLLAVILNWSLVSVYLVGAVGLADICIDPNRAAIMELSQASISREVSEYYLNCQPFRTELYPFRELVIEGQQSLEGAQHTLRVINSIASNYYSPNDVDEIVDGLFKELYNVESYLGETSARAECQPIQTHWMKGVDAVCSTSLFGLALLLISALISALLFTLLVGFDSHTWIYIQRRKRYLQQEECVSFLPSQYDGGPSGTGTGTGTSSTGRGGRRSGGAGSNSPYNLVAHWDTQPTPLGRNGVGPSGGSYRGQSSMGHALAGPNNGQYATLSKQCKTLEANDFY</sequence>
<dbReference type="PANTHER" id="PTHR12424">
    <property type="entry name" value="TWEETY-RELATED"/>
    <property type="match status" value="1"/>
</dbReference>
<feature type="transmembrane region" description="Helical" evidence="13">
    <location>
        <begin position="244"/>
        <end position="267"/>
    </location>
</feature>
<keyword evidence="16" id="KW-1185">Reference proteome</keyword>
<dbReference type="EMBL" id="CAXLJM020000068">
    <property type="protein sequence ID" value="CAL8123420.1"/>
    <property type="molecule type" value="Genomic_DNA"/>
</dbReference>
<protein>
    <recommendedName>
        <fullName evidence="13">Protein tweety homolog</fullName>
    </recommendedName>
</protein>
<dbReference type="PANTHER" id="PTHR12424:SF8">
    <property type="entry name" value="PROTEIN TWEETY"/>
    <property type="match status" value="1"/>
</dbReference>
<evidence type="ECO:0000256" key="3">
    <source>
        <dbReference type="ARBA" id="ARBA00022448"/>
    </source>
</evidence>
<keyword evidence="10" id="KW-0325">Glycoprotein</keyword>
<keyword evidence="11 13" id="KW-0868">Chloride</keyword>
<evidence type="ECO:0000256" key="4">
    <source>
        <dbReference type="ARBA" id="ARBA00022475"/>
    </source>
</evidence>
<keyword evidence="9 13" id="KW-0869">Chloride channel</keyword>
<evidence type="ECO:0000256" key="5">
    <source>
        <dbReference type="ARBA" id="ARBA00022692"/>
    </source>
</evidence>
<keyword evidence="5 13" id="KW-0812">Transmembrane</keyword>
<comment type="similarity">
    <text evidence="2 13">Belongs to the tweety family.</text>
</comment>
<name>A0ABP1R9C8_9HEXA</name>
<feature type="transmembrane region" description="Helical" evidence="13">
    <location>
        <begin position="219"/>
        <end position="237"/>
    </location>
</feature>
<evidence type="ECO:0000256" key="1">
    <source>
        <dbReference type="ARBA" id="ARBA00004651"/>
    </source>
</evidence>
<keyword evidence="7 13" id="KW-0406">Ion transport</keyword>
<evidence type="ECO:0000313" key="15">
    <source>
        <dbReference type="EMBL" id="CAL8123420.1"/>
    </source>
</evidence>
<dbReference type="InterPro" id="IPR006990">
    <property type="entry name" value="Tweety"/>
</dbReference>
<evidence type="ECO:0000256" key="14">
    <source>
        <dbReference type="SAM" id="MobiDB-lite"/>
    </source>
</evidence>
<evidence type="ECO:0000313" key="16">
    <source>
        <dbReference type="Proteomes" id="UP001642540"/>
    </source>
</evidence>
<evidence type="ECO:0000256" key="2">
    <source>
        <dbReference type="ARBA" id="ARBA00009849"/>
    </source>
</evidence>
<feature type="region of interest" description="Disordered" evidence="14">
    <location>
        <begin position="442"/>
        <end position="477"/>
    </location>
</feature>
<reference evidence="15 16" key="1">
    <citation type="submission" date="2024-08" db="EMBL/GenBank/DDBJ databases">
        <authorList>
            <person name="Cucini C."/>
            <person name="Frati F."/>
        </authorList>
    </citation>
    <scope>NUCLEOTIDE SEQUENCE [LARGE SCALE GENOMIC DNA]</scope>
</reference>
<evidence type="ECO:0000256" key="12">
    <source>
        <dbReference type="ARBA" id="ARBA00023303"/>
    </source>
</evidence>
<organism evidence="15 16">
    <name type="scientific">Orchesella dallaii</name>
    <dbReference type="NCBI Taxonomy" id="48710"/>
    <lineage>
        <taxon>Eukaryota</taxon>
        <taxon>Metazoa</taxon>
        <taxon>Ecdysozoa</taxon>
        <taxon>Arthropoda</taxon>
        <taxon>Hexapoda</taxon>
        <taxon>Collembola</taxon>
        <taxon>Entomobryomorpha</taxon>
        <taxon>Entomobryoidea</taxon>
        <taxon>Orchesellidae</taxon>
        <taxon>Orchesellinae</taxon>
        <taxon>Orchesella</taxon>
    </lineage>
</organism>
<evidence type="ECO:0000256" key="9">
    <source>
        <dbReference type="ARBA" id="ARBA00023173"/>
    </source>
</evidence>
<dbReference type="Proteomes" id="UP001642540">
    <property type="component" value="Unassembled WGS sequence"/>
</dbReference>
<dbReference type="Pfam" id="PF04906">
    <property type="entry name" value="Tweety"/>
    <property type="match status" value="1"/>
</dbReference>
<comment type="subcellular location">
    <subcellularLocation>
        <location evidence="1 13">Cell membrane</location>
        <topology evidence="1 13">Multi-pass membrane protein</topology>
    </subcellularLocation>
</comment>
<evidence type="ECO:0000256" key="11">
    <source>
        <dbReference type="ARBA" id="ARBA00023214"/>
    </source>
</evidence>
<comment type="caution">
    <text evidence="15">The sequence shown here is derived from an EMBL/GenBank/DDBJ whole genome shotgun (WGS) entry which is preliminary data.</text>
</comment>
<keyword evidence="3 13" id="KW-0813">Transport</keyword>
<comment type="function">
    <text evidence="13">Probable chloride channel.</text>
</comment>
<evidence type="ECO:0000256" key="6">
    <source>
        <dbReference type="ARBA" id="ARBA00022989"/>
    </source>
</evidence>
<keyword evidence="12 13" id="KW-0407">Ion channel</keyword>
<accession>A0ABP1R9C8</accession>
<feature type="transmembrane region" description="Helical" evidence="13">
    <location>
        <begin position="45"/>
        <end position="69"/>
    </location>
</feature>
<evidence type="ECO:0000256" key="10">
    <source>
        <dbReference type="ARBA" id="ARBA00023180"/>
    </source>
</evidence>
<proteinExistence type="inferred from homology"/>
<feature type="transmembrane region" description="Helical" evidence="13">
    <location>
        <begin position="81"/>
        <end position="105"/>
    </location>
</feature>
<keyword evidence="8 13" id="KW-0472">Membrane</keyword>